<dbReference type="GO" id="GO:0016747">
    <property type="term" value="F:acyltransferase activity, transferring groups other than amino-acyl groups"/>
    <property type="evidence" value="ECO:0007669"/>
    <property type="project" value="InterPro"/>
</dbReference>
<name>A0A975Y2F6_9ACTN</name>
<dbReference type="InterPro" id="IPR000835">
    <property type="entry name" value="HTH_MarR-typ"/>
</dbReference>
<dbReference type="PROSITE" id="PS50995">
    <property type="entry name" value="HTH_MARR_2"/>
    <property type="match status" value="1"/>
</dbReference>
<keyword evidence="2" id="KW-0012">Acyltransferase</keyword>
<dbReference type="EMBL" id="CP077062">
    <property type="protein sequence ID" value="QWZ10506.1"/>
    <property type="molecule type" value="Genomic_DNA"/>
</dbReference>
<evidence type="ECO:0000259" key="3">
    <source>
        <dbReference type="PROSITE" id="PS50995"/>
    </source>
</evidence>
<dbReference type="KEGG" id="nps:KRR39_09550"/>
<evidence type="ECO:0000256" key="2">
    <source>
        <dbReference type="ARBA" id="ARBA00023315"/>
    </source>
</evidence>
<dbReference type="Pfam" id="PF00583">
    <property type="entry name" value="Acetyltransf_1"/>
    <property type="match status" value="1"/>
</dbReference>
<dbReference type="InterPro" id="IPR050832">
    <property type="entry name" value="Bact_Acetyltransf"/>
</dbReference>
<dbReference type="Pfam" id="PF12802">
    <property type="entry name" value="MarR_2"/>
    <property type="match status" value="1"/>
</dbReference>
<dbReference type="AlphaFoldDB" id="A0A975Y2F6"/>
<accession>A0A975Y2F6</accession>
<protein>
    <submittedName>
        <fullName evidence="5">Helix-turn-helix domain-containing GNAT family N-acetyltransferase</fullName>
    </submittedName>
</protein>
<proteinExistence type="predicted"/>
<dbReference type="PANTHER" id="PTHR43877">
    <property type="entry name" value="AMINOALKYLPHOSPHONATE N-ACETYLTRANSFERASE-RELATED-RELATED"/>
    <property type="match status" value="1"/>
</dbReference>
<evidence type="ECO:0000313" key="5">
    <source>
        <dbReference type="EMBL" id="QWZ10506.1"/>
    </source>
</evidence>
<keyword evidence="6" id="KW-1185">Reference proteome</keyword>
<dbReference type="SMART" id="SM00347">
    <property type="entry name" value="HTH_MARR"/>
    <property type="match status" value="1"/>
</dbReference>
<dbReference type="GO" id="GO:0003700">
    <property type="term" value="F:DNA-binding transcription factor activity"/>
    <property type="evidence" value="ECO:0007669"/>
    <property type="project" value="InterPro"/>
</dbReference>
<feature type="domain" description="HTH marR-type" evidence="3">
    <location>
        <begin position="1"/>
        <end position="132"/>
    </location>
</feature>
<organism evidence="5 6">
    <name type="scientific">Nocardioides panacis</name>
    <dbReference type="NCBI Taxonomy" id="2849501"/>
    <lineage>
        <taxon>Bacteria</taxon>
        <taxon>Bacillati</taxon>
        <taxon>Actinomycetota</taxon>
        <taxon>Actinomycetes</taxon>
        <taxon>Propionibacteriales</taxon>
        <taxon>Nocardioidaceae</taxon>
        <taxon>Nocardioides</taxon>
    </lineage>
</organism>
<dbReference type="PANTHER" id="PTHR43877:SF2">
    <property type="entry name" value="AMINOALKYLPHOSPHONATE N-ACETYLTRANSFERASE-RELATED"/>
    <property type="match status" value="1"/>
</dbReference>
<evidence type="ECO:0000313" key="6">
    <source>
        <dbReference type="Proteomes" id="UP000683575"/>
    </source>
</evidence>
<reference evidence="5" key="1">
    <citation type="submission" date="2021-06" db="EMBL/GenBank/DDBJ databases">
        <title>Complete genome sequence of Nocardioides sp. G188.</title>
        <authorList>
            <person name="Im W.-T."/>
        </authorList>
    </citation>
    <scope>NUCLEOTIDE SEQUENCE</scope>
    <source>
        <strain evidence="5">G188</strain>
    </source>
</reference>
<keyword evidence="1" id="KW-0808">Transferase</keyword>
<dbReference type="Proteomes" id="UP000683575">
    <property type="component" value="Chromosome"/>
</dbReference>
<dbReference type="InterPro" id="IPR000182">
    <property type="entry name" value="GNAT_dom"/>
</dbReference>
<dbReference type="PROSITE" id="PS51186">
    <property type="entry name" value="GNAT"/>
    <property type="match status" value="1"/>
</dbReference>
<evidence type="ECO:0000259" key="4">
    <source>
        <dbReference type="PROSITE" id="PS51186"/>
    </source>
</evidence>
<sequence>MVETVRSFNRLVTQRVGALQDSYLARDRPLAQSRVLWEIGEPGCEVRTLRSRLDLDAGYLSRLLRSLEASGLVTVVAGPGDRRIRLVRLTAAGRRERALLDDRSDELARSMVAPLSAEQRDRLVTAMAQVRRLLTASMVEIEARDPAHAHARFCLGAYFSELDHRFDGGFDPDGSMPAVADDMRPPAGLFLVATLHGEPVGCGAVKFHADGPVELKRMWVSPAVRGLGVGRRLLEQLEGRAVEHGSRVIRLETNAALPEAVAMYRSSGYREVEAFNTEPYADHWFEKDLGQGTLG</sequence>
<feature type="domain" description="N-acetyltransferase" evidence="4">
    <location>
        <begin position="139"/>
        <end position="290"/>
    </location>
</feature>
<evidence type="ECO:0000256" key="1">
    <source>
        <dbReference type="ARBA" id="ARBA00022679"/>
    </source>
</evidence>
<gene>
    <name evidence="5" type="ORF">KRR39_09550</name>
</gene>
<dbReference type="CDD" id="cd04301">
    <property type="entry name" value="NAT_SF"/>
    <property type="match status" value="1"/>
</dbReference>